<dbReference type="VEuPathDB" id="FungiDB:F503_05029"/>
<dbReference type="STRING" id="1262450.S3C8V2"/>
<name>S3C8V2_OPHP1</name>
<keyword evidence="1" id="KW-0156">Chromatin regulator</keyword>
<feature type="compositionally biased region" description="Basic and acidic residues" evidence="2">
    <location>
        <begin position="582"/>
        <end position="594"/>
    </location>
</feature>
<feature type="compositionally biased region" description="Basic residues" evidence="2">
    <location>
        <begin position="553"/>
        <end position="564"/>
    </location>
</feature>
<dbReference type="eggNOG" id="KOG1844">
    <property type="taxonomic scope" value="Eukaryota"/>
</dbReference>
<feature type="compositionally biased region" description="Basic and acidic residues" evidence="2">
    <location>
        <begin position="66"/>
        <end position="77"/>
    </location>
</feature>
<evidence type="ECO:0000313" key="5">
    <source>
        <dbReference type="Proteomes" id="UP000016923"/>
    </source>
</evidence>
<gene>
    <name evidence="4" type="ORF">F503_05029</name>
</gene>
<feature type="region of interest" description="Disordered" evidence="2">
    <location>
        <begin position="897"/>
        <end position="917"/>
    </location>
</feature>
<dbReference type="InterPro" id="IPR013083">
    <property type="entry name" value="Znf_RING/FYVE/PHD"/>
</dbReference>
<feature type="region of interest" description="Disordered" evidence="2">
    <location>
        <begin position="797"/>
        <end position="875"/>
    </location>
</feature>
<dbReference type="PANTHER" id="PTHR46462">
    <property type="entry name" value="UPSET, ISOFORM A"/>
    <property type="match status" value="1"/>
</dbReference>
<proteinExistence type="predicted"/>
<dbReference type="InterPro" id="IPR046341">
    <property type="entry name" value="SET_dom_sf"/>
</dbReference>
<feature type="region of interest" description="Disordered" evidence="2">
    <location>
        <begin position="540"/>
        <end position="781"/>
    </location>
</feature>
<dbReference type="SMART" id="SM00317">
    <property type="entry name" value="SET"/>
    <property type="match status" value="1"/>
</dbReference>
<feature type="compositionally biased region" description="Low complexity" evidence="2">
    <location>
        <begin position="658"/>
        <end position="673"/>
    </location>
</feature>
<dbReference type="InterPro" id="IPR001214">
    <property type="entry name" value="SET_dom"/>
</dbReference>
<keyword evidence="5" id="KW-1185">Reference proteome</keyword>
<accession>S3C8V2</accession>
<dbReference type="InterPro" id="IPR011011">
    <property type="entry name" value="Znf_FYVE_PHD"/>
</dbReference>
<organism evidence="4 5">
    <name type="scientific">Ophiostoma piceae (strain UAMH 11346)</name>
    <name type="common">Sap stain fungus</name>
    <dbReference type="NCBI Taxonomy" id="1262450"/>
    <lineage>
        <taxon>Eukaryota</taxon>
        <taxon>Fungi</taxon>
        <taxon>Dikarya</taxon>
        <taxon>Ascomycota</taxon>
        <taxon>Pezizomycotina</taxon>
        <taxon>Sordariomycetes</taxon>
        <taxon>Sordariomycetidae</taxon>
        <taxon>Ophiostomatales</taxon>
        <taxon>Ophiostomataceae</taxon>
        <taxon>Ophiostoma</taxon>
    </lineage>
</organism>
<dbReference type="Proteomes" id="UP000016923">
    <property type="component" value="Unassembled WGS sequence"/>
</dbReference>
<dbReference type="PANTHER" id="PTHR46462:SF3">
    <property type="entry name" value="UPSET, ISOFORM A"/>
    <property type="match status" value="1"/>
</dbReference>
<feature type="region of interest" description="Disordered" evidence="2">
    <location>
        <begin position="1"/>
        <end position="78"/>
    </location>
</feature>
<dbReference type="EMBL" id="KE148146">
    <property type="protein sequence ID" value="EPE09934.1"/>
    <property type="molecule type" value="Genomic_DNA"/>
</dbReference>
<feature type="domain" description="SET" evidence="3">
    <location>
        <begin position="340"/>
        <end position="472"/>
    </location>
</feature>
<dbReference type="GO" id="GO:0070210">
    <property type="term" value="C:Rpd3L-Expanded complex"/>
    <property type="evidence" value="ECO:0007669"/>
    <property type="project" value="TreeGrafter"/>
</dbReference>
<evidence type="ECO:0000256" key="1">
    <source>
        <dbReference type="ARBA" id="ARBA00022853"/>
    </source>
</evidence>
<reference evidence="4 5" key="1">
    <citation type="journal article" date="2013" name="BMC Genomics">
        <title>The genome and transcriptome of the pine saprophyte Ophiostoma piceae, and a comparison with the bark beetle-associated pine pathogen Grosmannia clavigera.</title>
        <authorList>
            <person name="Haridas S."/>
            <person name="Wang Y."/>
            <person name="Lim L."/>
            <person name="Massoumi Alamouti S."/>
            <person name="Jackman S."/>
            <person name="Docking R."/>
            <person name="Robertson G."/>
            <person name="Birol I."/>
            <person name="Bohlmann J."/>
            <person name="Breuil C."/>
        </authorList>
    </citation>
    <scope>NUCLEOTIDE SEQUENCE [LARGE SCALE GENOMIC DNA]</scope>
    <source>
        <strain evidence="4 5">UAMH 11346</strain>
    </source>
</reference>
<dbReference type="OMA" id="IKCICSF"/>
<dbReference type="GO" id="GO:0006325">
    <property type="term" value="P:chromatin organization"/>
    <property type="evidence" value="ECO:0007669"/>
    <property type="project" value="UniProtKB-KW"/>
</dbReference>
<feature type="compositionally biased region" description="Polar residues" evidence="2">
    <location>
        <begin position="1008"/>
        <end position="1024"/>
    </location>
</feature>
<feature type="compositionally biased region" description="Basic residues" evidence="2">
    <location>
        <begin position="163"/>
        <end position="181"/>
    </location>
</feature>
<protein>
    <submittedName>
        <fullName evidence="4">Phd-finger domain-containing protein</fullName>
    </submittedName>
</protein>
<feature type="compositionally biased region" description="Basic and acidic residues" evidence="2">
    <location>
        <begin position="827"/>
        <end position="836"/>
    </location>
</feature>
<feature type="compositionally biased region" description="Polar residues" evidence="2">
    <location>
        <begin position="541"/>
        <end position="552"/>
    </location>
</feature>
<feature type="compositionally biased region" description="Basic and acidic residues" evidence="2">
    <location>
        <begin position="626"/>
        <end position="648"/>
    </location>
</feature>
<sequence>MTEKHPPPSTQTALPTQSLPPLNPVSSAPIPKAFSEQYNSLPPSSAAASATATASPTPHASTISTHPRDVATPKEESAAEEEPYTIKCICGFTGDDGNTIYCEICDSWQHIECFYPNNSEEATREEFAHACHDCKPRPLDRQRAADYQKRRIQEVSAEAAVNHKPKRPPSKNQSHSHKKKSKPSDLQIHGHGHGHSASMSDIPRHAIPSHDTTNHTQPKKPKPSHKSSQSVGGSHPKRSPSYSASRAAMHPGHPLSPATTPPDLPDGADAYYSPDFLSLYNNHQVAVNFVTTNTFVSLAVSNKTSIWPREPERMLSETGHKFDDVFQPLPFNIDAIRSKPHVEAKTRSLGQGSVAQWMCLASSMAVDKDAPLMELNGEIGFQNDYCANPANLYEELSCPLPFVFFHPLLPLYIDTRKEGSNARYVRRSCRPNAILDTYLTTGSQYQFWLVSDRRIAPEEQITLPWDFRLPHGAKARILRLLGLTDEDMASHEDININEDEFHNIARWISSVLSRYGGCACDLGAECAFVRFQRQYGVKAQHVSNTQSASSAGHTKKKGSRKSKSHALSPTSTGHATNSRAASEGHLDEFPETDKLSAASRSKPPSRDMTPAPRQGSFDTLGILTEPTDRDKRKVAMVEDSFRRLEQQPRKKKRLSDGTTTTEKSSTSTSTSTKSKSKSSSRHAADQADLSSNRQYVDAGTSRSKSGSPDSAVSPLAASTNGHTGFASLPSAVGSASSVSRHTSSGPPPIYCDVSTQTDAGEEANPTEPEWWFSDIPPTPRPKRRIVSLAKRLLNNRFRAPPAGSQRCASPTSSVPPVPSLPSSMEIGKGDGKKEENGIAAPADTKVNTAAGDQSAKEDAHMTDAPMPPPTVTKTEPALAEGVDLNLPIKKSPDLRVQLPKAPPFSDASLAAGASSTPLSASAIVQPPFALGSVNPFGIPAATPSPIKKKMSLSDYTKSRKAAAGRPSIGGGTTLKTSASTLDESKPASNAEAASTDEAVAGTDKPSDNTEASLTDNAPPATTST</sequence>
<evidence type="ECO:0000259" key="3">
    <source>
        <dbReference type="SMART" id="SM00317"/>
    </source>
</evidence>
<feature type="region of interest" description="Disordered" evidence="2">
    <location>
        <begin position="932"/>
        <end position="1024"/>
    </location>
</feature>
<dbReference type="GO" id="GO:0006355">
    <property type="term" value="P:regulation of DNA-templated transcription"/>
    <property type="evidence" value="ECO:0007669"/>
    <property type="project" value="TreeGrafter"/>
</dbReference>
<dbReference type="AlphaFoldDB" id="S3C8V2"/>
<dbReference type="Gene3D" id="2.170.270.10">
    <property type="entry name" value="SET domain"/>
    <property type="match status" value="1"/>
</dbReference>
<dbReference type="Gene3D" id="3.30.40.10">
    <property type="entry name" value="Zinc/RING finger domain, C3HC4 (zinc finger)"/>
    <property type="match status" value="1"/>
</dbReference>
<feature type="compositionally biased region" description="Polar residues" evidence="2">
    <location>
        <begin position="688"/>
        <end position="722"/>
    </location>
</feature>
<feature type="compositionally biased region" description="Polar residues" evidence="2">
    <location>
        <begin position="565"/>
        <end position="580"/>
    </location>
</feature>
<dbReference type="SUPFAM" id="SSF82199">
    <property type="entry name" value="SET domain"/>
    <property type="match status" value="1"/>
</dbReference>
<feature type="region of interest" description="Disordered" evidence="2">
    <location>
        <begin position="156"/>
        <end position="267"/>
    </location>
</feature>
<feature type="compositionally biased region" description="Polar residues" evidence="2">
    <location>
        <begin position="10"/>
        <end position="26"/>
    </location>
</feature>
<dbReference type="HOGENOM" id="CLU_009510_1_0_1"/>
<feature type="compositionally biased region" description="Low complexity" evidence="2">
    <location>
        <begin position="40"/>
        <end position="65"/>
    </location>
</feature>
<dbReference type="SUPFAM" id="SSF57903">
    <property type="entry name" value="FYVE/PHD zinc finger"/>
    <property type="match status" value="1"/>
</dbReference>
<dbReference type="Pfam" id="PF00856">
    <property type="entry name" value="SET"/>
    <property type="match status" value="1"/>
</dbReference>
<dbReference type="GO" id="GO:0034967">
    <property type="term" value="C:Set3 complex"/>
    <property type="evidence" value="ECO:0007669"/>
    <property type="project" value="TreeGrafter"/>
</dbReference>
<feature type="compositionally biased region" description="Polar residues" evidence="2">
    <location>
        <begin position="733"/>
        <end position="744"/>
    </location>
</feature>
<evidence type="ECO:0000256" key="2">
    <source>
        <dbReference type="SAM" id="MobiDB-lite"/>
    </source>
</evidence>
<dbReference type="OrthoDB" id="1928087at2759"/>
<evidence type="ECO:0000313" key="4">
    <source>
        <dbReference type="EMBL" id="EPE09934.1"/>
    </source>
</evidence>